<evidence type="ECO:0000313" key="3">
    <source>
        <dbReference type="Proteomes" id="UP000184188"/>
    </source>
</evidence>
<dbReference type="AlphaFoldDB" id="A0A1L9SIP3"/>
<evidence type="ECO:0000256" key="1">
    <source>
        <dbReference type="SAM" id="MobiDB-lite"/>
    </source>
</evidence>
<protein>
    <submittedName>
        <fullName evidence="2">Uncharacterized protein</fullName>
    </submittedName>
</protein>
<dbReference type="STRING" id="1073090.A0A1L9SIP3"/>
<dbReference type="VEuPathDB" id="FungiDB:ASPZODRAFT_15772"/>
<gene>
    <name evidence="2" type="ORF">ASPZODRAFT_15772</name>
</gene>
<dbReference type="Proteomes" id="UP000184188">
    <property type="component" value="Unassembled WGS sequence"/>
</dbReference>
<dbReference type="EMBL" id="KV878341">
    <property type="protein sequence ID" value="OJJ47089.1"/>
    <property type="molecule type" value="Genomic_DNA"/>
</dbReference>
<dbReference type="Pfam" id="PF23151">
    <property type="entry name" value="NuiA_2"/>
    <property type="match status" value="1"/>
</dbReference>
<reference evidence="3" key="1">
    <citation type="journal article" date="2017" name="Genome Biol.">
        <title>Comparative genomics reveals high biological diversity and specific adaptations in the industrially and medically important fungal genus Aspergillus.</title>
        <authorList>
            <person name="de Vries R.P."/>
            <person name="Riley R."/>
            <person name="Wiebenga A."/>
            <person name="Aguilar-Osorio G."/>
            <person name="Amillis S."/>
            <person name="Uchima C.A."/>
            <person name="Anderluh G."/>
            <person name="Asadollahi M."/>
            <person name="Askin M."/>
            <person name="Barry K."/>
            <person name="Battaglia E."/>
            <person name="Bayram O."/>
            <person name="Benocci T."/>
            <person name="Braus-Stromeyer S.A."/>
            <person name="Caldana C."/>
            <person name="Canovas D."/>
            <person name="Cerqueira G.C."/>
            <person name="Chen F."/>
            <person name="Chen W."/>
            <person name="Choi C."/>
            <person name="Clum A."/>
            <person name="Dos Santos R.A."/>
            <person name="Damasio A.R."/>
            <person name="Diallinas G."/>
            <person name="Emri T."/>
            <person name="Fekete E."/>
            <person name="Flipphi M."/>
            <person name="Freyberg S."/>
            <person name="Gallo A."/>
            <person name="Gournas C."/>
            <person name="Habgood R."/>
            <person name="Hainaut M."/>
            <person name="Harispe M.L."/>
            <person name="Henrissat B."/>
            <person name="Hilden K.S."/>
            <person name="Hope R."/>
            <person name="Hossain A."/>
            <person name="Karabika E."/>
            <person name="Karaffa L."/>
            <person name="Karanyi Z."/>
            <person name="Krasevec N."/>
            <person name="Kuo A."/>
            <person name="Kusch H."/>
            <person name="LaButti K."/>
            <person name="Lagendijk E.L."/>
            <person name="Lapidus A."/>
            <person name="Levasseur A."/>
            <person name="Lindquist E."/>
            <person name="Lipzen A."/>
            <person name="Logrieco A.F."/>
            <person name="MacCabe A."/>
            <person name="Maekelae M.R."/>
            <person name="Malavazi I."/>
            <person name="Melin P."/>
            <person name="Meyer V."/>
            <person name="Mielnichuk N."/>
            <person name="Miskei M."/>
            <person name="Molnar A.P."/>
            <person name="Mule G."/>
            <person name="Ngan C.Y."/>
            <person name="Orejas M."/>
            <person name="Orosz E."/>
            <person name="Ouedraogo J.P."/>
            <person name="Overkamp K.M."/>
            <person name="Park H.-S."/>
            <person name="Perrone G."/>
            <person name="Piumi F."/>
            <person name="Punt P.J."/>
            <person name="Ram A.F."/>
            <person name="Ramon A."/>
            <person name="Rauscher S."/>
            <person name="Record E."/>
            <person name="Riano-Pachon D.M."/>
            <person name="Robert V."/>
            <person name="Roehrig J."/>
            <person name="Ruller R."/>
            <person name="Salamov A."/>
            <person name="Salih N.S."/>
            <person name="Samson R.A."/>
            <person name="Sandor E."/>
            <person name="Sanguinetti M."/>
            <person name="Schuetze T."/>
            <person name="Sepcic K."/>
            <person name="Shelest E."/>
            <person name="Sherlock G."/>
            <person name="Sophianopoulou V."/>
            <person name="Squina F.M."/>
            <person name="Sun H."/>
            <person name="Susca A."/>
            <person name="Todd R.B."/>
            <person name="Tsang A."/>
            <person name="Unkles S.E."/>
            <person name="van de Wiele N."/>
            <person name="van Rossen-Uffink D."/>
            <person name="Oliveira J.V."/>
            <person name="Vesth T.C."/>
            <person name="Visser J."/>
            <person name="Yu J.-H."/>
            <person name="Zhou M."/>
            <person name="Andersen M.R."/>
            <person name="Archer D.B."/>
            <person name="Baker S.E."/>
            <person name="Benoit I."/>
            <person name="Brakhage A.A."/>
            <person name="Braus G.H."/>
            <person name="Fischer R."/>
            <person name="Frisvad J.C."/>
            <person name="Goldman G.H."/>
            <person name="Houbraken J."/>
            <person name="Oakley B."/>
            <person name="Pocsi I."/>
            <person name="Scazzocchio C."/>
            <person name="Seiboth B."/>
            <person name="vanKuyk P.A."/>
            <person name="Wortman J."/>
            <person name="Dyer P.S."/>
            <person name="Grigoriev I.V."/>
        </authorList>
    </citation>
    <scope>NUCLEOTIDE SEQUENCE [LARGE SCALE GENOMIC DNA]</scope>
    <source>
        <strain evidence="3">CBS 506.65</strain>
    </source>
</reference>
<feature type="compositionally biased region" description="Low complexity" evidence="1">
    <location>
        <begin position="22"/>
        <end position="32"/>
    </location>
</feature>
<dbReference type="InterPro" id="IPR056539">
    <property type="entry name" value="NuiA-like"/>
</dbReference>
<dbReference type="PANTHER" id="PTHR42093:SF1">
    <property type="match status" value="1"/>
</dbReference>
<keyword evidence="3" id="KW-1185">Reference proteome</keyword>
<evidence type="ECO:0000313" key="2">
    <source>
        <dbReference type="EMBL" id="OJJ47089.1"/>
    </source>
</evidence>
<dbReference type="OrthoDB" id="5366485at2759"/>
<proteinExistence type="predicted"/>
<sequence length="170" mass="18220">MSDDAYLSFLDKANKDLDAGRQTQTQPQTQSQGDGRTKSLDVAASEIPAPLMGVEVYYVSETDEPFEPVVLAWEGAKRGVWPGTKQFASLISSNEPPVETMSPASFDPRDQYASVFKAVRAAVGGSEVDQAGVDVKVYRVEVGSSTVEYWVVALDAGGRLVGLKAQGVET</sequence>
<dbReference type="GeneID" id="34612787"/>
<accession>A0A1L9SIP3</accession>
<organism evidence="2 3">
    <name type="scientific">Penicilliopsis zonata CBS 506.65</name>
    <dbReference type="NCBI Taxonomy" id="1073090"/>
    <lineage>
        <taxon>Eukaryota</taxon>
        <taxon>Fungi</taxon>
        <taxon>Dikarya</taxon>
        <taxon>Ascomycota</taxon>
        <taxon>Pezizomycotina</taxon>
        <taxon>Eurotiomycetes</taxon>
        <taxon>Eurotiomycetidae</taxon>
        <taxon>Eurotiales</taxon>
        <taxon>Aspergillaceae</taxon>
        <taxon>Penicilliopsis</taxon>
    </lineage>
</organism>
<name>A0A1L9SIP3_9EURO</name>
<feature type="region of interest" description="Disordered" evidence="1">
    <location>
        <begin position="13"/>
        <end position="41"/>
    </location>
</feature>
<dbReference type="RefSeq" id="XP_022581599.1">
    <property type="nucleotide sequence ID" value="XM_022726323.1"/>
</dbReference>
<dbReference type="PANTHER" id="PTHR42093">
    <property type="match status" value="1"/>
</dbReference>